<accession>A0A9X2S6B4</accession>
<gene>
    <name evidence="2" type="ORF">NSA23_13875</name>
</gene>
<feature type="transmembrane region" description="Helical" evidence="1">
    <location>
        <begin position="20"/>
        <end position="45"/>
    </location>
</feature>
<protein>
    <submittedName>
        <fullName evidence="2">Uncharacterized protein</fullName>
    </submittedName>
</protein>
<evidence type="ECO:0000313" key="2">
    <source>
        <dbReference type="EMBL" id="MCR2045194.1"/>
    </source>
</evidence>
<organism evidence="2 3">
    <name type="scientific">Anaerosalibacter massiliensis</name>
    <dbReference type="NCBI Taxonomy" id="1347392"/>
    <lineage>
        <taxon>Bacteria</taxon>
        <taxon>Bacillati</taxon>
        <taxon>Bacillota</taxon>
        <taxon>Tissierellia</taxon>
        <taxon>Tissierellales</taxon>
        <taxon>Sporanaerobacteraceae</taxon>
        <taxon>Anaerosalibacter</taxon>
    </lineage>
</organism>
<evidence type="ECO:0000313" key="3">
    <source>
        <dbReference type="Proteomes" id="UP001142078"/>
    </source>
</evidence>
<dbReference type="AlphaFoldDB" id="A0A9X2S6B4"/>
<dbReference type="EMBL" id="JANJZL010000013">
    <property type="protein sequence ID" value="MCR2045194.1"/>
    <property type="molecule type" value="Genomic_DNA"/>
</dbReference>
<comment type="caution">
    <text evidence="2">The sequence shown here is derived from an EMBL/GenBank/DDBJ whole genome shotgun (WGS) entry which is preliminary data.</text>
</comment>
<proteinExistence type="predicted"/>
<dbReference type="RefSeq" id="WP_042683186.1">
    <property type="nucleotide sequence ID" value="NZ_CABKTM010000074.1"/>
</dbReference>
<dbReference type="OrthoDB" id="3035800at2"/>
<reference evidence="2" key="1">
    <citation type="submission" date="2022-07" db="EMBL/GenBank/DDBJ databases">
        <title>Enhanced cultured diversity of the mouse gut microbiota enables custom-made synthetic communities.</title>
        <authorList>
            <person name="Afrizal A."/>
        </authorList>
    </citation>
    <scope>NUCLEOTIDE SEQUENCE</scope>
    <source>
        <strain evidence="2">DSM 29482</strain>
    </source>
</reference>
<keyword evidence="1" id="KW-0812">Transmembrane</keyword>
<sequence length="79" mass="9006">MGLSSITPSLNFITEILKWYIYKYGLLSYTIIIVGSIYFLCIKSLLINIRNNQYDRVLMLIILMLIILGGLIGFGIENS</sequence>
<dbReference type="Proteomes" id="UP001142078">
    <property type="component" value="Unassembled WGS sequence"/>
</dbReference>
<feature type="transmembrane region" description="Helical" evidence="1">
    <location>
        <begin position="57"/>
        <end position="76"/>
    </location>
</feature>
<evidence type="ECO:0000256" key="1">
    <source>
        <dbReference type="SAM" id="Phobius"/>
    </source>
</evidence>
<keyword evidence="1" id="KW-1133">Transmembrane helix</keyword>
<keyword evidence="3" id="KW-1185">Reference proteome</keyword>
<keyword evidence="1" id="KW-0472">Membrane</keyword>
<name>A0A9X2S6B4_9FIRM</name>